<proteinExistence type="predicted"/>
<protein>
    <submittedName>
        <fullName evidence="1">Uncharacterized protein</fullName>
    </submittedName>
</protein>
<dbReference type="RefSeq" id="WP_154249401.1">
    <property type="nucleotide sequence ID" value="NZ_JAJCNT010000015.1"/>
</dbReference>
<reference evidence="1 2" key="1">
    <citation type="journal article" date="2019" name="Nat. Med.">
        <title>A library of human gut bacterial isolates paired with longitudinal multiomics data enables mechanistic microbiome research.</title>
        <authorList>
            <person name="Poyet M."/>
            <person name="Groussin M."/>
            <person name="Gibbons S.M."/>
            <person name="Avila-Pacheco J."/>
            <person name="Jiang X."/>
            <person name="Kearney S.M."/>
            <person name="Perrotta A.R."/>
            <person name="Berdy B."/>
            <person name="Zhao S."/>
            <person name="Lieberman T.D."/>
            <person name="Swanson P.K."/>
            <person name="Smith M."/>
            <person name="Roesemann S."/>
            <person name="Alexander J.E."/>
            <person name="Rich S.A."/>
            <person name="Livny J."/>
            <person name="Vlamakis H."/>
            <person name="Clish C."/>
            <person name="Bullock K."/>
            <person name="Deik A."/>
            <person name="Scott J."/>
            <person name="Pierce K.A."/>
            <person name="Xavier R.J."/>
            <person name="Alm E.J."/>
        </authorList>
    </citation>
    <scope>NUCLEOTIDE SEQUENCE [LARGE SCALE GENOMIC DNA]</scope>
    <source>
        <strain evidence="1 2">BIOML-A1</strain>
    </source>
</reference>
<name>A0A7K0IBD3_9ACTN</name>
<dbReference type="AlphaFoldDB" id="A0A7K0IBD3"/>
<evidence type="ECO:0000313" key="1">
    <source>
        <dbReference type="EMBL" id="MSA94732.1"/>
    </source>
</evidence>
<sequence length="54" mass="6078">MTNEERIIELLESIDRKLDVVAGAIVATKMDEGEGLDIETFVDDVHRAAEYLDK</sequence>
<comment type="caution">
    <text evidence="1">The sequence shown here is derived from an EMBL/GenBank/DDBJ whole genome shotgun (WGS) entry which is preliminary data.</text>
</comment>
<dbReference type="EMBL" id="WKZA01000022">
    <property type="protein sequence ID" value="MSA94732.1"/>
    <property type="molecule type" value="Genomic_DNA"/>
</dbReference>
<dbReference type="Proteomes" id="UP000462865">
    <property type="component" value="Unassembled WGS sequence"/>
</dbReference>
<gene>
    <name evidence="1" type="ORF">GKG38_06605</name>
</gene>
<evidence type="ECO:0000313" key="2">
    <source>
        <dbReference type="Proteomes" id="UP000462865"/>
    </source>
</evidence>
<accession>A0A7K0IBD3</accession>
<organism evidence="1 2">
    <name type="scientific">Gordonibacter urolithinfaciens</name>
    <dbReference type="NCBI Taxonomy" id="1335613"/>
    <lineage>
        <taxon>Bacteria</taxon>
        <taxon>Bacillati</taxon>
        <taxon>Actinomycetota</taxon>
        <taxon>Coriobacteriia</taxon>
        <taxon>Eggerthellales</taxon>
        <taxon>Eggerthellaceae</taxon>
        <taxon>Gordonibacter</taxon>
    </lineage>
</organism>